<dbReference type="PANTHER" id="PTHR31194">
    <property type="entry name" value="SHN SHINE , DNA BINDING / TRANSCRIPTION FACTOR"/>
    <property type="match status" value="1"/>
</dbReference>
<dbReference type="EMBL" id="SWLB01000016">
    <property type="protein sequence ID" value="KAF3328026.1"/>
    <property type="molecule type" value="Genomic_DNA"/>
</dbReference>
<dbReference type="GO" id="GO:0003677">
    <property type="term" value="F:DNA binding"/>
    <property type="evidence" value="ECO:0007669"/>
    <property type="project" value="UniProtKB-KW"/>
</dbReference>
<dbReference type="InterPro" id="IPR016177">
    <property type="entry name" value="DNA-bd_dom_sf"/>
</dbReference>
<gene>
    <name evidence="9" type="ORF">FCM35_KLT06632</name>
</gene>
<name>A0A833R132_9POAL</name>
<evidence type="ECO:0000256" key="6">
    <source>
        <dbReference type="SAM" id="MobiDB-lite"/>
    </source>
</evidence>
<feature type="transmembrane region" description="Helical" evidence="7">
    <location>
        <begin position="46"/>
        <end position="65"/>
    </location>
</feature>
<keyword evidence="4" id="KW-0804">Transcription</keyword>
<evidence type="ECO:0000256" key="5">
    <source>
        <dbReference type="ARBA" id="ARBA00023242"/>
    </source>
</evidence>
<evidence type="ECO:0000256" key="7">
    <source>
        <dbReference type="SAM" id="Phobius"/>
    </source>
</evidence>
<comment type="subcellular location">
    <subcellularLocation>
        <location evidence="1">Nucleus</location>
    </subcellularLocation>
</comment>
<keyword evidence="5" id="KW-0539">Nucleus</keyword>
<keyword evidence="7" id="KW-0472">Membrane</keyword>
<accession>A0A833R132</accession>
<dbReference type="SUPFAM" id="SSF54171">
    <property type="entry name" value="DNA-binding domain"/>
    <property type="match status" value="1"/>
</dbReference>
<keyword evidence="2" id="KW-0805">Transcription regulation</keyword>
<feature type="region of interest" description="Disordered" evidence="6">
    <location>
        <begin position="95"/>
        <end position="132"/>
    </location>
</feature>
<dbReference type="InterPro" id="IPR050913">
    <property type="entry name" value="AP2/ERF_ERF"/>
</dbReference>
<evidence type="ECO:0000259" key="8">
    <source>
        <dbReference type="PROSITE" id="PS51032"/>
    </source>
</evidence>
<keyword evidence="7" id="KW-1133">Transmembrane helix</keyword>
<feature type="compositionally biased region" description="Low complexity" evidence="6">
    <location>
        <begin position="115"/>
        <end position="131"/>
    </location>
</feature>
<proteinExistence type="predicted"/>
<evidence type="ECO:0000256" key="1">
    <source>
        <dbReference type="ARBA" id="ARBA00004123"/>
    </source>
</evidence>
<evidence type="ECO:0000256" key="2">
    <source>
        <dbReference type="ARBA" id="ARBA00023015"/>
    </source>
</evidence>
<dbReference type="GO" id="GO:0003700">
    <property type="term" value="F:DNA-binding transcription factor activity"/>
    <property type="evidence" value="ECO:0007669"/>
    <property type="project" value="InterPro"/>
</dbReference>
<keyword evidence="7" id="KW-0812">Transmembrane</keyword>
<feature type="domain" description="AP2/ERF" evidence="8">
    <location>
        <begin position="131"/>
        <end position="187"/>
    </location>
</feature>
<organism evidence="9 10">
    <name type="scientific">Carex littledalei</name>
    <dbReference type="NCBI Taxonomy" id="544730"/>
    <lineage>
        <taxon>Eukaryota</taxon>
        <taxon>Viridiplantae</taxon>
        <taxon>Streptophyta</taxon>
        <taxon>Embryophyta</taxon>
        <taxon>Tracheophyta</taxon>
        <taxon>Spermatophyta</taxon>
        <taxon>Magnoliopsida</taxon>
        <taxon>Liliopsida</taxon>
        <taxon>Poales</taxon>
        <taxon>Cyperaceae</taxon>
        <taxon>Cyperoideae</taxon>
        <taxon>Cariceae</taxon>
        <taxon>Carex</taxon>
        <taxon>Carex subgen. Euthyceras</taxon>
    </lineage>
</organism>
<reference evidence="9" key="1">
    <citation type="submission" date="2020-01" db="EMBL/GenBank/DDBJ databases">
        <title>Genome sequence of Kobresia littledalei, the first chromosome-level genome in the family Cyperaceae.</title>
        <authorList>
            <person name="Qu G."/>
        </authorList>
    </citation>
    <scope>NUCLEOTIDE SEQUENCE</scope>
    <source>
        <strain evidence="9">C.B.Clarke</strain>
        <tissue evidence="9">Leaf</tissue>
    </source>
</reference>
<keyword evidence="10" id="KW-1185">Reference proteome</keyword>
<dbReference type="InterPro" id="IPR036955">
    <property type="entry name" value="AP2/ERF_dom_sf"/>
</dbReference>
<evidence type="ECO:0000256" key="4">
    <source>
        <dbReference type="ARBA" id="ARBA00023163"/>
    </source>
</evidence>
<dbReference type="PROSITE" id="PS51032">
    <property type="entry name" value="AP2_ERF"/>
    <property type="match status" value="1"/>
</dbReference>
<dbReference type="Proteomes" id="UP000623129">
    <property type="component" value="Unassembled WGS sequence"/>
</dbReference>
<dbReference type="AlphaFoldDB" id="A0A833R132"/>
<protein>
    <submittedName>
        <fullName evidence="9">Pathogenesis-related transcriptional activator PTI6-like protein</fullName>
    </submittedName>
</protein>
<evidence type="ECO:0000313" key="10">
    <source>
        <dbReference type="Proteomes" id="UP000623129"/>
    </source>
</evidence>
<dbReference type="Gene3D" id="3.30.730.10">
    <property type="entry name" value="AP2/ERF domain"/>
    <property type="match status" value="1"/>
</dbReference>
<evidence type="ECO:0000313" key="9">
    <source>
        <dbReference type="EMBL" id="KAF3328026.1"/>
    </source>
</evidence>
<sequence length="271" mass="31833">MEQRQERGRKGKQKRVWVWVKDSVILCDFRTISNGIYVFRSDQDGFFFFFYYYFYFYFFFLYYFFIRVFATTGEDREVCFDTHQILLVRVYLSDPDATDSDSDSNSDSLERSQHKSQNQNQNQKKNQNSSKYKGVTLRESGKWAAQIWVRGVCVWLGTFPSEEEAHQAYQAAHNRIKKEKAQIVQGKKTQLYQKGEERREGAAAIQIKKEEEKAEKEVTTAVVSPPVKKRKRTNPGRLFNLSLLFQKKNRGMISLQTIPRQVLTAEPGPPR</sequence>
<keyword evidence="3" id="KW-0238">DNA-binding</keyword>
<dbReference type="PANTHER" id="PTHR31194:SF202">
    <property type="entry name" value="ETHYLENE-RESPONSIVE TRANSCRIPTION FACTOR ERF070"/>
    <property type="match status" value="1"/>
</dbReference>
<dbReference type="InterPro" id="IPR001471">
    <property type="entry name" value="AP2/ERF_dom"/>
</dbReference>
<dbReference type="GO" id="GO:0005634">
    <property type="term" value="C:nucleus"/>
    <property type="evidence" value="ECO:0007669"/>
    <property type="project" value="UniProtKB-SubCell"/>
</dbReference>
<evidence type="ECO:0000256" key="3">
    <source>
        <dbReference type="ARBA" id="ARBA00023125"/>
    </source>
</evidence>
<dbReference type="SMART" id="SM00380">
    <property type="entry name" value="AP2"/>
    <property type="match status" value="1"/>
</dbReference>
<comment type="caution">
    <text evidence="9">The sequence shown here is derived from an EMBL/GenBank/DDBJ whole genome shotgun (WGS) entry which is preliminary data.</text>
</comment>
<dbReference type="CDD" id="cd00018">
    <property type="entry name" value="AP2"/>
    <property type="match status" value="1"/>
</dbReference>